<dbReference type="InterPro" id="IPR015915">
    <property type="entry name" value="Kelch-typ_b-propeller"/>
</dbReference>
<reference evidence="2 3" key="1">
    <citation type="submission" date="2017-03" db="EMBL/GenBank/DDBJ databases">
        <title>Genome of the blue death feigning beetle - Asbolus verrucosus.</title>
        <authorList>
            <person name="Rider S.D."/>
        </authorList>
    </citation>
    <scope>NUCLEOTIDE SEQUENCE [LARGE SCALE GENOMIC DNA]</scope>
    <source>
        <strain evidence="2">Butters</strain>
        <tissue evidence="2">Head and leg muscle</tissue>
    </source>
</reference>
<dbReference type="Proteomes" id="UP000292052">
    <property type="component" value="Unassembled WGS sequence"/>
</dbReference>
<dbReference type="SUPFAM" id="SSF117281">
    <property type="entry name" value="Kelch motif"/>
    <property type="match status" value="1"/>
</dbReference>
<sequence length="166" mass="19085">MIFTDTYSWRIQWSRSYAISEVFDIKTNQWSYIPQTISAKSGVSLVAFDNTLYVLGIFNGYVRLTSGEKYIPGVSPWWTEISEMMTPKSNFATAILDDYIYVIENFNDNFVSGSSTINFVEYYYPEINDWFDVSLMNLNRSALTACVISGLPNSKKYSKLGRSQQE</sequence>
<dbReference type="STRING" id="1661398.A0A482W2U3"/>
<keyword evidence="1" id="KW-0880">Kelch repeat</keyword>
<evidence type="ECO:0000313" key="3">
    <source>
        <dbReference type="Proteomes" id="UP000292052"/>
    </source>
</evidence>
<dbReference type="InterPro" id="IPR052392">
    <property type="entry name" value="Kelch-BTB_domain-containing"/>
</dbReference>
<evidence type="ECO:0000256" key="1">
    <source>
        <dbReference type="ARBA" id="ARBA00022441"/>
    </source>
</evidence>
<dbReference type="PANTHER" id="PTHR46375:SF3">
    <property type="entry name" value="KELCH REPEAT AND BTB DOMAIN-CONTAINING PROTEIN 13"/>
    <property type="match status" value="1"/>
</dbReference>
<dbReference type="OrthoDB" id="191037at2759"/>
<dbReference type="SMART" id="SM00612">
    <property type="entry name" value="Kelch"/>
    <property type="match status" value="2"/>
</dbReference>
<dbReference type="AlphaFoldDB" id="A0A482W2U3"/>
<dbReference type="InterPro" id="IPR006652">
    <property type="entry name" value="Kelch_1"/>
</dbReference>
<evidence type="ECO:0000313" key="2">
    <source>
        <dbReference type="EMBL" id="RZC39430.1"/>
    </source>
</evidence>
<accession>A0A482W2U3</accession>
<organism evidence="2 3">
    <name type="scientific">Asbolus verrucosus</name>
    <name type="common">Desert ironclad beetle</name>
    <dbReference type="NCBI Taxonomy" id="1661398"/>
    <lineage>
        <taxon>Eukaryota</taxon>
        <taxon>Metazoa</taxon>
        <taxon>Ecdysozoa</taxon>
        <taxon>Arthropoda</taxon>
        <taxon>Hexapoda</taxon>
        <taxon>Insecta</taxon>
        <taxon>Pterygota</taxon>
        <taxon>Neoptera</taxon>
        <taxon>Endopterygota</taxon>
        <taxon>Coleoptera</taxon>
        <taxon>Polyphaga</taxon>
        <taxon>Cucujiformia</taxon>
        <taxon>Tenebrionidae</taxon>
        <taxon>Pimeliinae</taxon>
        <taxon>Asbolus</taxon>
    </lineage>
</organism>
<dbReference type="EMBL" id="QDEB01034651">
    <property type="protein sequence ID" value="RZC39430.1"/>
    <property type="molecule type" value="Genomic_DNA"/>
</dbReference>
<proteinExistence type="predicted"/>
<gene>
    <name evidence="2" type="ORF">BDFB_009764</name>
</gene>
<dbReference type="Gene3D" id="2.120.10.80">
    <property type="entry name" value="Kelch-type beta propeller"/>
    <property type="match status" value="1"/>
</dbReference>
<name>A0A482W2U3_ASBVE</name>
<keyword evidence="3" id="KW-1185">Reference proteome</keyword>
<protein>
    <submittedName>
        <fullName evidence="2">Uncharacterized protein</fullName>
    </submittedName>
</protein>
<comment type="caution">
    <text evidence="2">The sequence shown here is derived from an EMBL/GenBank/DDBJ whole genome shotgun (WGS) entry which is preliminary data.</text>
</comment>
<dbReference type="PANTHER" id="PTHR46375">
    <property type="entry name" value="KELCH REPEAT AND BTB DOMAIN-CONTAINING PROTEIN 13-RELATED"/>
    <property type="match status" value="1"/>
</dbReference>